<dbReference type="OrthoDB" id="9814202at2"/>
<protein>
    <submittedName>
        <fullName evidence="4">Diguanylate cyclase (GGDEF) domain-containing protein</fullName>
    </submittedName>
</protein>
<sequence length="721" mass="79408">MTIAAALTVAFAALLVMTTVEWSARRSDDISKSRQMAMASSALDREIQRIPYDQESVAVWDDSVKNVRNSFQPEWVDVNLGVWMSTYFKHDRAYVLDANDRALYAMSEGKAIKVDANSVTPEMMKLVRDLRRQIADGALSLFENSKARIPRSVDIAVIDAHPSIVSVMPLVPHSSAVSQARGSEALIIGIRYLDTSFPTNLQAKYLLANARFSLADDVAPGEAAFPIAAKDKTIVGNIVWTPESPGRSIFRGILPFLGMGLAIIGVAMFFVVRRLRAACAKLVANEEHSRYIARHDVLTGLPNRAFFVEELNKALADLDHSRGLLAVLFLDLDRFKQVNDTLGHAIGDELIVHLARRFSETVKSDGLIARMGGDEFAIFKRLSSSADDIQQLCGQLLTAVSESFETMDKKATVGLSIGVTIAPNDGIDQSELLRKADIALYQAKVKGGQQFQIFSEDMSRHLVERQQLETELRCALENGNELELFFQPIYASEDLRITSVESLVRWNHPRRGLVTPLEFIPIAEETGLIGKLGEWVLREACRAAKDWSIETIAVNVSPIQLSQPGFPEMVFDVLLESGLSPQKLEIEITETALLDSSNTTSKRALKALRDAGVRIALDDFGTGYSSLNNLIALQVDFVKIDRSFLQPTSSRSVIWAIINMSHAIGLEVTAEGVETEDQKEFLIAVGCDHIQGYLLSKPLPEASFTALLEEQISGVKDSAAA</sequence>
<keyword evidence="1" id="KW-0812">Transmembrane</keyword>
<evidence type="ECO:0000256" key="1">
    <source>
        <dbReference type="SAM" id="Phobius"/>
    </source>
</evidence>
<proteinExistence type="predicted"/>
<dbReference type="SMART" id="SM00052">
    <property type="entry name" value="EAL"/>
    <property type="match status" value="1"/>
</dbReference>
<dbReference type="RefSeq" id="WP_143111332.1">
    <property type="nucleotide sequence ID" value="NZ_FPCH01000001.1"/>
</dbReference>
<dbReference type="STRING" id="51670.SAMN04488557_1009"/>
<dbReference type="Pfam" id="PF00990">
    <property type="entry name" value="GGDEF"/>
    <property type="match status" value="1"/>
</dbReference>
<dbReference type="InterPro" id="IPR001633">
    <property type="entry name" value="EAL_dom"/>
</dbReference>
<dbReference type="Proteomes" id="UP000199423">
    <property type="component" value="Unassembled WGS sequence"/>
</dbReference>
<feature type="transmembrane region" description="Helical" evidence="1">
    <location>
        <begin position="252"/>
        <end position="272"/>
    </location>
</feature>
<dbReference type="Pfam" id="PF00563">
    <property type="entry name" value="EAL"/>
    <property type="match status" value="1"/>
</dbReference>
<dbReference type="CDD" id="cd01949">
    <property type="entry name" value="GGDEF"/>
    <property type="match status" value="1"/>
</dbReference>
<dbReference type="InterPro" id="IPR000160">
    <property type="entry name" value="GGDEF_dom"/>
</dbReference>
<dbReference type="NCBIfam" id="TIGR00254">
    <property type="entry name" value="GGDEF"/>
    <property type="match status" value="1"/>
</dbReference>
<evidence type="ECO:0000259" key="3">
    <source>
        <dbReference type="PROSITE" id="PS50887"/>
    </source>
</evidence>
<dbReference type="InterPro" id="IPR052155">
    <property type="entry name" value="Biofilm_reg_signaling"/>
</dbReference>
<accession>A0A1I7N1E4</accession>
<dbReference type="AlphaFoldDB" id="A0A1I7N1E4"/>
<dbReference type="CDD" id="cd01948">
    <property type="entry name" value="EAL"/>
    <property type="match status" value="1"/>
</dbReference>
<keyword evidence="1" id="KW-0472">Membrane</keyword>
<dbReference type="SUPFAM" id="SSF55073">
    <property type="entry name" value="Nucleotide cyclase"/>
    <property type="match status" value="1"/>
</dbReference>
<organism evidence="4 5">
    <name type="scientific">Hyphomicrobium facile</name>
    <dbReference type="NCBI Taxonomy" id="51670"/>
    <lineage>
        <taxon>Bacteria</taxon>
        <taxon>Pseudomonadati</taxon>
        <taxon>Pseudomonadota</taxon>
        <taxon>Alphaproteobacteria</taxon>
        <taxon>Hyphomicrobiales</taxon>
        <taxon>Hyphomicrobiaceae</taxon>
        <taxon>Hyphomicrobium</taxon>
    </lineage>
</organism>
<dbReference type="Gene3D" id="3.30.70.270">
    <property type="match status" value="1"/>
</dbReference>
<evidence type="ECO:0000313" key="5">
    <source>
        <dbReference type="Proteomes" id="UP000199423"/>
    </source>
</evidence>
<dbReference type="InterPro" id="IPR035919">
    <property type="entry name" value="EAL_sf"/>
</dbReference>
<name>A0A1I7N1E4_9HYPH</name>
<dbReference type="EMBL" id="FPCH01000001">
    <property type="protein sequence ID" value="SFV28455.1"/>
    <property type="molecule type" value="Genomic_DNA"/>
</dbReference>
<keyword evidence="1" id="KW-1133">Transmembrane helix</keyword>
<dbReference type="InterPro" id="IPR007892">
    <property type="entry name" value="CHASE4"/>
</dbReference>
<dbReference type="PANTHER" id="PTHR44757:SF2">
    <property type="entry name" value="BIOFILM ARCHITECTURE MAINTENANCE PROTEIN MBAA"/>
    <property type="match status" value="1"/>
</dbReference>
<feature type="domain" description="EAL" evidence="2">
    <location>
        <begin position="465"/>
        <end position="712"/>
    </location>
</feature>
<evidence type="ECO:0000313" key="4">
    <source>
        <dbReference type="EMBL" id="SFV28455.1"/>
    </source>
</evidence>
<dbReference type="PANTHER" id="PTHR44757">
    <property type="entry name" value="DIGUANYLATE CYCLASE DGCP"/>
    <property type="match status" value="1"/>
</dbReference>
<dbReference type="Gene3D" id="3.20.20.450">
    <property type="entry name" value="EAL domain"/>
    <property type="match status" value="1"/>
</dbReference>
<dbReference type="SMART" id="SM00267">
    <property type="entry name" value="GGDEF"/>
    <property type="match status" value="1"/>
</dbReference>
<dbReference type="InterPro" id="IPR029787">
    <property type="entry name" value="Nucleotide_cyclase"/>
</dbReference>
<dbReference type="InterPro" id="IPR043128">
    <property type="entry name" value="Rev_trsase/Diguanyl_cyclase"/>
</dbReference>
<keyword evidence="5" id="KW-1185">Reference proteome</keyword>
<dbReference type="PROSITE" id="PS50887">
    <property type="entry name" value="GGDEF"/>
    <property type="match status" value="1"/>
</dbReference>
<dbReference type="SUPFAM" id="SSF141868">
    <property type="entry name" value="EAL domain-like"/>
    <property type="match status" value="1"/>
</dbReference>
<evidence type="ECO:0000259" key="2">
    <source>
        <dbReference type="PROSITE" id="PS50883"/>
    </source>
</evidence>
<dbReference type="Pfam" id="PF05228">
    <property type="entry name" value="CHASE4"/>
    <property type="match status" value="1"/>
</dbReference>
<gene>
    <name evidence="4" type="ORF">SAMN04488557_1009</name>
</gene>
<reference evidence="5" key="1">
    <citation type="submission" date="2016-10" db="EMBL/GenBank/DDBJ databases">
        <authorList>
            <person name="Varghese N."/>
            <person name="Submissions S."/>
        </authorList>
    </citation>
    <scope>NUCLEOTIDE SEQUENCE [LARGE SCALE GENOMIC DNA]</scope>
    <source>
        <strain evidence="5">DSM 1565</strain>
    </source>
</reference>
<feature type="domain" description="GGDEF" evidence="3">
    <location>
        <begin position="323"/>
        <end position="456"/>
    </location>
</feature>
<dbReference type="PROSITE" id="PS50883">
    <property type="entry name" value="EAL"/>
    <property type="match status" value="1"/>
</dbReference>